<gene>
    <name evidence="2" type="ORF">TraAM80_08163</name>
</gene>
<dbReference type="RefSeq" id="XP_029235220.1">
    <property type="nucleotide sequence ID" value="XM_029384923.1"/>
</dbReference>
<proteinExistence type="predicted"/>
<dbReference type="EMBL" id="MKGL01000384">
    <property type="protein sequence ID" value="RNE99471.1"/>
    <property type="molecule type" value="Genomic_DNA"/>
</dbReference>
<feature type="domain" description="Retrotransposon hot spot protein N-terminal" evidence="1">
    <location>
        <begin position="5"/>
        <end position="83"/>
    </location>
</feature>
<sequence length="105" mass="12045">MQRGTYVESGHFAELLGMRVVGAASSRPQILWSGNEVNVMACPREIEEEEEEALNTERLGPPDTWLEFFVLRSAFAWPHKISFCQITRMYLCAGKVVRVLRRSAW</sequence>
<accession>A0A422N1Y6</accession>
<dbReference type="InterPro" id="IPR046835">
    <property type="entry name" value="RHS_N"/>
</dbReference>
<comment type="caution">
    <text evidence="2">The sequence shown here is derived from an EMBL/GenBank/DDBJ whole genome shotgun (WGS) entry which is preliminary data.</text>
</comment>
<keyword evidence="3" id="KW-1185">Reference proteome</keyword>
<evidence type="ECO:0000313" key="3">
    <source>
        <dbReference type="Proteomes" id="UP000283634"/>
    </source>
</evidence>
<dbReference type="AlphaFoldDB" id="A0A422N1Y6"/>
<evidence type="ECO:0000259" key="1">
    <source>
        <dbReference type="Pfam" id="PF20445"/>
    </source>
</evidence>
<dbReference type="Pfam" id="PF20445">
    <property type="entry name" value="RHS_N"/>
    <property type="match status" value="1"/>
</dbReference>
<reference evidence="2 3" key="1">
    <citation type="journal article" date="2018" name="BMC Genomics">
        <title>Genomic comparison of Trypanosoma conorhini and Trypanosoma rangeli to Trypanosoma cruzi strains of high and low virulence.</title>
        <authorList>
            <person name="Bradwell K.R."/>
            <person name="Koparde V.N."/>
            <person name="Matveyev A.V."/>
            <person name="Serrano M.G."/>
            <person name="Alves J.M."/>
            <person name="Parikh H."/>
            <person name="Huang B."/>
            <person name="Lee V."/>
            <person name="Espinosa-Alvarez O."/>
            <person name="Ortiz P.A."/>
            <person name="Costa-Martins A.G."/>
            <person name="Teixeira M.M."/>
            <person name="Buck G.A."/>
        </authorList>
    </citation>
    <scope>NUCLEOTIDE SEQUENCE [LARGE SCALE GENOMIC DNA]</scope>
    <source>
        <strain evidence="2 3">AM80</strain>
    </source>
</reference>
<name>A0A422N1Y6_TRYRA</name>
<organism evidence="2 3">
    <name type="scientific">Trypanosoma rangeli</name>
    <dbReference type="NCBI Taxonomy" id="5698"/>
    <lineage>
        <taxon>Eukaryota</taxon>
        <taxon>Discoba</taxon>
        <taxon>Euglenozoa</taxon>
        <taxon>Kinetoplastea</taxon>
        <taxon>Metakinetoplastina</taxon>
        <taxon>Trypanosomatida</taxon>
        <taxon>Trypanosomatidae</taxon>
        <taxon>Trypanosoma</taxon>
        <taxon>Herpetosoma</taxon>
    </lineage>
</organism>
<dbReference type="Proteomes" id="UP000283634">
    <property type="component" value="Unassembled WGS sequence"/>
</dbReference>
<evidence type="ECO:0000313" key="2">
    <source>
        <dbReference type="EMBL" id="RNE99471.1"/>
    </source>
</evidence>
<protein>
    <recommendedName>
        <fullName evidence="1">Retrotransposon hot spot protein N-terminal domain-containing protein</fullName>
    </recommendedName>
</protein>
<dbReference type="GeneID" id="40332096"/>